<keyword evidence="2" id="KW-1185">Reference proteome</keyword>
<evidence type="ECO:0000313" key="1">
    <source>
        <dbReference type="EMBL" id="MBB6446480.1"/>
    </source>
</evidence>
<dbReference type="Proteomes" id="UP000531594">
    <property type="component" value="Unassembled WGS sequence"/>
</dbReference>
<comment type="caution">
    <text evidence="1">The sequence shown here is derived from an EMBL/GenBank/DDBJ whole genome shotgun (WGS) entry which is preliminary data.</text>
</comment>
<organism evidence="1 2">
    <name type="scientific">Bacillus benzoevorans</name>
    <dbReference type="NCBI Taxonomy" id="1456"/>
    <lineage>
        <taxon>Bacteria</taxon>
        <taxon>Bacillati</taxon>
        <taxon>Bacillota</taxon>
        <taxon>Bacilli</taxon>
        <taxon>Bacillales</taxon>
        <taxon>Bacillaceae</taxon>
        <taxon>Bacillus</taxon>
    </lineage>
</organism>
<sequence length="92" mass="10340">MEKFFIRYHIVGNRVVSETKEFENFGEAVALVGTAIRNLGWIGIVRDQGHVVEIKTESITYFEVLNQKSAESESAINHLSNLVNNAFREGAV</sequence>
<gene>
    <name evidence="1" type="ORF">HNR53_003139</name>
</gene>
<accession>A0A7X0HVN9</accession>
<protein>
    <submittedName>
        <fullName evidence="1">Uncharacterized protein</fullName>
    </submittedName>
</protein>
<dbReference type="EMBL" id="JACHGK010000011">
    <property type="protein sequence ID" value="MBB6446480.1"/>
    <property type="molecule type" value="Genomic_DNA"/>
</dbReference>
<name>A0A7X0HVN9_9BACI</name>
<dbReference type="RefSeq" id="WP_184527519.1">
    <property type="nucleotide sequence ID" value="NZ_JACHGK010000011.1"/>
</dbReference>
<dbReference type="AlphaFoldDB" id="A0A7X0HVN9"/>
<reference evidence="1 2" key="1">
    <citation type="submission" date="2020-08" db="EMBL/GenBank/DDBJ databases">
        <title>Genomic Encyclopedia of Type Strains, Phase IV (KMG-IV): sequencing the most valuable type-strain genomes for metagenomic binning, comparative biology and taxonomic classification.</title>
        <authorList>
            <person name="Goeker M."/>
        </authorList>
    </citation>
    <scope>NUCLEOTIDE SEQUENCE [LARGE SCALE GENOMIC DNA]</scope>
    <source>
        <strain evidence="1 2">DSM 5391</strain>
    </source>
</reference>
<evidence type="ECO:0000313" key="2">
    <source>
        <dbReference type="Proteomes" id="UP000531594"/>
    </source>
</evidence>
<proteinExistence type="predicted"/>